<dbReference type="Gene3D" id="1.10.10.10">
    <property type="entry name" value="Winged helix-like DNA-binding domain superfamily/Winged helix DNA-binding domain"/>
    <property type="match status" value="1"/>
</dbReference>
<reference evidence="6 7" key="2">
    <citation type="journal article" date="2015" name="Genome Announc.">
        <title>Complete Genome Sequence of Coriobacteriaceae Strain 68-1-3, a Novel Mucus-Degrading Isolate from the Swine Intestinal Tract.</title>
        <authorList>
            <person name="Looft T."/>
            <person name="Bayles D.O."/>
            <person name="Alt D.P."/>
            <person name="Stanton T.B."/>
        </authorList>
    </citation>
    <scope>NUCLEOTIDE SEQUENCE [LARGE SCALE GENOMIC DNA]</scope>
    <source>
        <strain evidence="6 7">68-1-3</strain>
    </source>
</reference>
<evidence type="ECO:0000313" key="7">
    <source>
        <dbReference type="Proteomes" id="UP000031121"/>
    </source>
</evidence>
<dbReference type="GO" id="GO:0003700">
    <property type="term" value="F:DNA-binding transcription factor activity"/>
    <property type="evidence" value="ECO:0007669"/>
    <property type="project" value="InterPro"/>
</dbReference>
<dbReference type="GO" id="GO:0005829">
    <property type="term" value="C:cytosol"/>
    <property type="evidence" value="ECO:0007669"/>
    <property type="project" value="TreeGrafter"/>
</dbReference>
<proteinExistence type="inferred from homology"/>
<dbReference type="SUPFAM" id="SSF53850">
    <property type="entry name" value="Periplasmic binding protein-like II"/>
    <property type="match status" value="1"/>
</dbReference>
<dbReference type="KEGG" id="cbac:JI75_03180"/>
<dbReference type="CDD" id="cd05466">
    <property type="entry name" value="PBP2_LTTR_substrate"/>
    <property type="match status" value="1"/>
</dbReference>
<evidence type="ECO:0000259" key="5">
    <source>
        <dbReference type="PROSITE" id="PS50931"/>
    </source>
</evidence>
<dbReference type="InterPro" id="IPR000847">
    <property type="entry name" value="LysR_HTH_N"/>
</dbReference>
<dbReference type="Pfam" id="PF00126">
    <property type="entry name" value="HTH_1"/>
    <property type="match status" value="1"/>
</dbReference>
<organism evidence="6 7">
    <name type="scientific">Berryella intestinalis</name>
    <dbReference type="NCBI Taxonomy" id="1531429"/>
    <lineage>
        <taxon>Bacteria</taxon>
        <taxon>Bacillati</taxon>
        <taxon>Actinomycetota</taxon>
        <taxon>Coriobacteriia</taxon>
        <taxon>Eggerthellales</taxon>
        <taxon>Eggerthellaceae</taxon>
        <taxon>Berryella</taxon>
    </lineage>
</organism>
<dbReference type="STRING" id="1531429.JI75_03180"/>
<dbReference type="Proteomes" id="UP000031121">
    <property type="component" value="Chromosome"/>
</dbReference>
<evidence type="ECO:0000256" key="3">
    <source>
        <dbReference type="ARBA" id="ARBA00023125"/>
    </source>
</evidence>
<comment type="similarity">
    <text evidence="1">Belongs to the LysR transcriptional regulatory family.</text>
</comment>
<dbReference type="RefSeq" id="WP_039688681.1">
    <property type="nucleotide sequence ID" value="NZ_CP009302.1"/>
</dbReference>
<name>A0A0A8B9J2_9ACTN</name>
<dbReference type="InterPro" id="IPR050950">
    <property type="entry name" value="HTH-type_LysR_regulators"/>
</dbReference>
<sequence>MLNIEIRQLEYFTAAARMGSYAQAAKHLFVSPQAISKSVQVLESHLGVNLFERNSNGIALTDFGKLFYEKSRAVIGELEGLQREAERHVADRVSIVSVGIHSLCFKENGGSIARSDLLSFSSRYPDVDFRFMEMSGDAIVESIAADNLDFAITVPPGNLESDYESIELKLFPIAAIVPREEGAALPESLTVPQLSGRSLVSLSGERELNKVFIDQAEAQGDLVTVSSLQIAPNSDIEFITECKVYSIRPLQHALRTVSCSRVGVVPVVDDRGEAISIPLYLFWKKGRHLAPMERSLLDRITSLYRR</sequence>
<keyword evidence="7" id="KW-1185">Reference proteome</keyword>
<gene>
    <name evidence="6" type="ORF">JI75_03180</name>
</gene>
<dbReference type="Pfam" id="PF03466">
    <property type="entry name" value="LysR_substrate"/>
    <property type="match status" value="1"/>
</dbReference>
<evidence type="ECO:0000256" key="4">
    <source>
        <dbReference type="ARBA" id="ARBA00023163"/>
    </source>
</evidence>
<keyword evidence="4" id="KW-0804">Transcription</keyword>
<dbReference type="Gene3D" id="3.40.190.290">
    <property type="match status" value="1"/>
</dbReference>
<accession>A0A0A8B9J2</accession>
<dbReference type="EMBL" id="CP009302">
    <property type="protein sequence ID" value="AJC11817.1"/>
    <property type="molecule type" value="Genomic_DNA"/>
</dbReference>
<evidence type="ECO:0000256" key="1">
    <source>
        <dbReference type="ARBA" id="ARBA00009437"/>
    </source>
</evidence>
<dbReference type="InterPro" id="IPR036388">
    <property type="entry name" value="WH-like_DNA-bd_sf"/>
</dbReference>
<dbReference type="PROSITE" id="PS50931">
    <property type="entry name" value="HTH_LYSR"/>
    <property type="match status" value="1"/>
</dbReference>
<dbReference type="OrthoDB" id="3176554at2"/>
<dbReference type="PANTHER" id="PTHR30419:SF25">
    <property type="entry name" value="HTH-TYPE TRANSCRIPTIONAL REGULATOR YTLI"/>
    <property type="match status" value="1"/>
</dbReference>
<dbReference type="InterPro" id="IPR005119">
    <property type="entry name" value="LysR_subst-bd"/>
</dbReference>
<dbReference type="AlphaFoldDB" id="A0A0A8B9J2"/>
<dbReference type="SUPFAM" id="SSF46785">
    <property type="entry name" value="Winged helix' DNA-binding domain"/>
    <property type="match status" value="1"/>
</dbReference>
<reference evidence="7" key="1">
    <citation type="submission" date="2014-08" db="EMBL/GenBank/DDBJ databases">
        <title>Coriobacteriaceae sp. complete genome.</title>
        <authorList>
            <person name="Looft T."/>
            <person name="Bayles D.O."/>
            <person name="Stanton T.B."/>
        </authorList>
    </citation>
    <scope>NUCLEOTIDE SEQUENCE [LARGE SCALE GENOMIC DNA]</scope>
    <source>
        <strain evidence="7">68-1-3</strain>
    </source>
</reference>
<keyword evidence="2" id="KW-0805">Transcription regulation</keyword>
<dbReference type="PANTHER" id="PTHR30419">
    <property type="entry name" value="HTH-TYPE TRANSCRIPTIONAL REGULATOR YBHD"/>
    <property type="match status" value="1"/>
</dbReference>
<keyword evidence="3" id="KW-0238">DNA-binding</keyword>
<dbReference type="PRINTS" id="PR00039">
    <property type="entry name" value="HTHLYSR"/>
</dbReference>
<dbReference type="FunFam" id="1.10.10.10:FF:000001">
    <property type="entry name" value="LysR family transcriptional regulator"/>
    <property type="match status" value="1"/>
</dbReference>
<dbReference type="InterPro" id="IPR036390">
    <property type="entry name" value="WH_DNA-bd_sf"/>
</dbReference>
<protein>
    <recommendedName>
        <fullName evidence="5">HTH lysR-type domain-containing protein</fullName>
    </recommendedName>
</protein>
<dbReference type="HOGENOM" id="CLU_039613_6_4_11"/>
<dbReference type="GO" id="GO:0003677">
    <property type="term" value="F:DNA binding"/>
    <property type="evidence" value="ECO:0007669"/>
    <property type="project" value="UniProtKB-KW"/>
</dbReference>
<evidence type="ECO:0000313" key="6">
    <source>
        <dbReference type="EMBL" id="AJC11817.1"/>
    </source>
</evidence>
<feature type="domain" description="HTH lysR-type" evidence="5">
    <location>
        <begin position="4"/>
        <end position="61"/>
    </location>
</feature>
<evidence type="ECO:0000256" key="2">
    <source>
        <dbReference type="ARBA" id="ARBA00023015"/>
    </source>
</evidence>